<keyword evidence="1" id="KW-0238">DNA-binding</keyword>
<evidence type="ECO:0000313" key="2">
    <source>
        <dbReference type="EMBL" id="PHT37954.1"/>
    </source>
</evidence>
<proteinExistence type="predicted"/>
<reference evidence="3" key="2">
    <citation type="journal article" date="2017" name="J. Anim. Genet.">
        <title>Multiple reference genome sequences of hot pepper reveal the massive evolution of plant disease resistance genes by retroduplication.</title>
        <authorList>
            <person name="Kim S."/>
            <person name="Park J."/>
            <person name="Yeom S.-I."/>
            <person name="Kim Y.-M."/>
            <person name="Seo E."/>
            <person name="Kim K.-T."/>
            <person name="Kim M.-S."/>
            <person name="Lee J.M."/>
            <person name="Cheong K."/>
            <person name="Shin H.-S."/>
            <person name="Kim S.-B."/>
            <person name="Han K."/>
            <person name="Lee J."/>
            <person name="Park M."/>
            <person name="Lee H.-A."/>
            <person name="Lee H.-Y."/>
            <person name="Lee Y."/>
            <person name="Oh S."/>
            <person name="Lee J.H."/>
            <person name="Choi E."/>
            <person name="Choi E."/>
            <person name="Lee S.E."/>
            <person name="Jeon J."/>
            <person name="Kim H."/>
            <person name="Choi G."/>
            <person name="Song H."/>
            <person name="Lee J."/>
            <person name="Lee S.-C."/>
            <person name="Kwon J.-K."/>
            <person name="Lee H.-Y."/>
            <person name="Koo N."/>
            <person name="Hong Y."/>
            <person name="Kim R.W."/>
            <person name="Kang W.-H."/>
            <person name="Huh J.H."/>
            <person name="Kang B.-C."/>
            <person name="Yang T.-J."/>
            <person name="Lee Y.-H."/>
            <person name="Bennetzen J.L."/>
            <person name="Choi D."/>
        </authorList>
    </citation>
    <scope>NUCLEOTIDE SEQUENCE [LARGE SCALE GENOMIC DNA]</scope>
    <source>
        <strain evidence="3">cv. PBC81</strain>
    </source>
</reference>
<dbReference type="AlphaFoldDB" id="A0A2G2VY91"/>
<accession>A0A2G2VY91</accession>
<keyword evidence="3" id="KW-1185">Reference proteome</keyword>
<evidence type="ECO:0008006" key="4">
    <source>
        <dbReference type="Google" id="ProtNLM"/>
    </source>
</evidence>
<dbReference type="GO" id="GO:0006355">
    <property type="term" value="P:regulation of DNA-templated transcription"/>
    <property type="evidence" value="ECO:0007669"/>
    <property type="project" value="UniProtKB-ARBA"/>
</dbReference>
<name>A0A2G2VY91_CAPBA</name>
<dbReference type="GO" id="GO:0003677">
    <property type="term" value="F:DNA binding"/>
    <property type="evidence" value="ECO:0007669"/>
    <property type="project" value="UniProtKB-KW"/>
</dbReference>
<dbReference type="OrthoDB" id="118550at2759"/>
<sequence length="109" mass="11882">MITRAPTQVAIHAQKYFRHLKAIPKMNRKASILDITSVDAEATGTSQAVPSSNSESVAVVGRVSSGYDATFVNGIDSLYLDMNCEFIFGIDDIIIEEVDRNKTGFIIDA</sequence>
<organism evidence="2 3">
    <name type="scientific">Capsicum baccatum</name>
    <name type="common">Peruvian pepper</name>
    <dbReference type="NCBI Taxonomy" id="33114"/>
    <lineage>
        <taxon>Eukaryota</taxon>
        <taxon>Viridiplantae</taxon>
        <taxon>Streptophyta</taxon>
        <taxon>Embryophyta</taxon>
        <taxon>Tracheophyta</taxon>
        <taxon>Spermatophyta</taxon>
        <taxon>Magnoliopsida</taxon>
        <taxon>eudicotyledons</taxon>
        <taxon>Gunneridae</taxon>
        <taxon>Pentapetalae</taxon>
        <taxon>asterids</taxon>
        <taxon>lamiids</taxon>
        <taxon>Solanales</taxon>
        <taxon>Solanaceae</taxon>
        <taxon>Solanoideae</taxon>
        <taxon>Capsiceae</taxon>
        <taxon>Capsicum</taxon>
    </lineage>
</organism>
<dbReference type="GO" id="GO:0009751">
    <property type="term" value="P:response to salicylic acid"/>
    <property type="evidence" value="ECO:0007669"/>
    <property type="project" value="TreeGrafter"/>
</dbReference>
<evidence type="ECO:0000313" key="3">
    <source>
        <dbReference type="Proteomes" id="UP000224567"/>
    </source>
</evidence>
<dbReference type="EMBL" id="MLFT02000009">
    <property type="protein sequence ID" value="PHT37954.1"/>
    <property type="molecule type" value="Genomic_DNA"/>
</dbReference>
<dbReference type="STRING" id="33114.A0A2G2VY91"/>
<dbReference type="Proteomes" id="UP000224567">
    <property type="component" value="Unassembled WGS sequence"/>
</dbReference>
<dbReference type="PANTHER" id="PTHR44191">
    <property type="entry name" value="TRANSCRIPTION FACTOR KUA1"/>
    <property type="match status" value="1"/>
</dbReference>
<gene>
    <name evidence="2" type="ORF">CQW23_21527</name>
</gene>
<dbReference type="GO" id="GO:0009739">
    <property type="term" value="P:response to gibberellin"/>
    <property type="evidence" value="ECO:0007669"/>
    <property type="project" value="TreeGrafter"/>
</dbReference>
<comment type="caution">
    <text evidence="2">The sequence shown here is derived from an EMBL/GenBank/DDBJ whole genome shotgun (WGS) entry which is preliminary data.</text>
</comment>
<dbReference type="InterPro" id="IPR052245">
    <property type="entry name" value="Plant_Stress_Dev_TF"/>
</dbReference>
<protein>
    <recommendedName>
        <fullName evidence="4">HTH myb-type domain-containing protein</fullName>
    </recommendedName>
</protein>
<dbReference type="PANTHER" id="PTHR44191:SF35">
    <property type="entry name" value="I-BOX BINDING FACTOR"/>
    <property type="match status" value="1"/>
</dbReference>
<evidence type="ECO:0000256" key="1">
    <source>
        <dbReference type="ARBA" id="ARBA00023125"/>
    </source>
</evidence>
<reference evidence="2 3" key="1">
    <citation type="journal article" date="2017" name="Genome Biol.">
        <title>New reference genome sequences of hot pepper reveal the massive evolution of plant disease-resistance genes by retroduplication.</title>
        <authorList>
            <person name="Kim S."/>
            <person name="Park J."/>
            <person name="Yeom S.I."/>
            <person name="Kim Y.M."/>
            <person name="Seo E."/>
            <person name="Kim K.T."/>
            <person name="Kim M.S."/>
            <person name="Lee J.M."/>
            <person name="Cheong K."/>
            <person name="Shin H.S."/>
            <person name="Kim S.B."/>
            <person name="Han K."/>
            <person name="Lee J."/>
            <person name="Park M."/>
            <person name="Lee H.A."/>
            <person name="Lee H.Y."/>
            <person name="Lee Y."/>
            <person name="Oh S."/>
            <person name="Lee J.H."/>
            <person name="Choi E."/>
            <person name="Choi E."/>
            <person name="Lee S.E."/>
            <person name="Jeon J."/>
            <person name="Kim H."/>
            <person name="Choi G."/>
            <person name="Song H."/>
            <person name="Lee J."/>
            <person name="Lee S.C."/>
            <person name="Kwon J.K."/>
            <person name="Lee H.Y."/>
            <person name="Koo N."/>
            <person name="Hong Y."/>
            <person name="Kim R.W."/>
            <person name="Kang W.H."/>
            <person name="Huh J.H."/>
            <person name="Kang B.C."/>
            <person name="Yang T.J."/>
            <person name="Lee Y.H."/>
            <person name="Bennetzen J.L."/>
            <person name="Choi D."/>
        </authorList>
    </citation>
    <scope>NUCLEOTIDE SEQUENCE [LARGE SCALE GENOMIC DNA]</scope>
    <source>
        <strain evidence="3">cv. PBC81</strain>
    </source>
</reference>